<gene>
    <name evidence="3" type="ORF">ENS06_12275</name>
</gene>
<dbReference type="GO" id="GO:0016625">
    <property type="term" value="F:oxidoreductase activity, acting on the aldehyde or oxo group of donors, iron-sulfur protein as acceptor"/>
    <property type="evidence" value="ECO:0007669"/>
    <property type="project" value="InterPro"/>
</dbReference>
<protein>
    <submittedName>
        <fullName evidence="3">Pyruvate oxidoreductase subunit gamma</fullName>
    </submittedName>
</protein>
<dbReference type="AlphaFoldDB" id="A0A832EK65"/>
<dbReference type="SUPFAM" id="SSF53323">
    <property type="entry name" value="Pyruvate-ferredoxin oxidoreductase, PFOR, domain III"/>
    <property type="match status" value="1"/>
</dbReference>
<dbReference type="InterPro" id="IPR019752">
    <property type="entry name" value="Pyrv/ketoisovalerate_OxRed_cat"/>
</dbReference>
<evidence type="ECO:0000259" key="2">
    <source>
        <dbReference type="Pfam" id="PF01558"/>
    </source>
</evidence>
<evidence type="ECO:0000313" key="3">
    <source>
        <dbReference type="EMBL" id="HFK98080.1"/>
    </source>
</evidence>
<dbReference type="EMBL" id="DSTK01000037">
    <property type="protein sequence ID" value="HFK98080.1"/>
    <property type="molecule type" value="Genomic_DNA"/>
</dbReference>
<dbReference type="InterPro" id="IPR011894">
    <property type="entry name" value="PorC_KorC"/>
</dbReference>
<name>A0A832EK65_9BACT</name>
<sequence>MTKRKYIQVRWHGRGGQGAVTAAMILAEAAFQEGYQGVTAAPFFGAERRGAPVIATNRFSWKPIRTYSLVVQPDIVVVLDETLLDVVDVSAGLPSDGLVLINTAKNPEDFRFREPFTVATTNATACAKEAGLVVSGTVISNTAILGGFAKASGLVSLESLERALAYHFNGNALERNRQGARLAYDRTAVMGECRLECA</sequence>
<dbReference type="Gene3D" id="3.40.920.10">
    <property type="entry name" value="Pyruvate-ferredoxin oxidoreductase, PFOR, domain III"/>
    <property type="match status" value="1"/>
</dbReference>
<dbReference type="InterPro" id="IPR002869">
    <property type="entry name" value="Pyrv_flavodox_OxRed_cen"/>
</dbReference>
<keyword evidence="1" id="KW-0560">Oxidoreductase</keyword>
<organism evidence="3">
    <name type="scientific">Desulfacinum infernum</name>
    <dbReference type="NCBI Taxonomy" id="35837"/>
    <lineage>
        <taxon>Bacteria</taxon>
        <taxon>Pseudomonadati</taxon>
        <taxon>Thermodesulfobacteriota</taxon>
        <taxon>Syntrophobacteria</taxon>
        <taxon>Syntrophobacterales</taxon>
        <taxon>Syntrophobacteraceae</taxon>
        <taxon>Desulfacinum</taxon>
    </lineage>
</organism>
<dbReference type="Pfam" id="PF01558">
    <property type="entry name" value="POR"/>
    <property type="match status" value="1"/>
</dbReference>
<keyword evidence="3" id="KW-0670">Pyruvate</keyword>
<evidence type="ECO:0000256" key="1">
    <source>
        <dbReference type="ARBA" id="ARBA00023002"/>
    </source>
</evidence>
<dbReference type="PANTHER" id="PTHR43366:SF1">
    <property type="entry name" value="PYRUVATE SYNTHASE SUBUNIT PORC"/>
    <property type="match status" value="1"/>
</dbReference>
<reference evidence="3" key="1">
    <citation type="journal article" date="2020" name="mSystems">
        <title>Genome- and Community-Level Interaction Insights into Carbon Utilization and Element Cycling Functions of Hydrothermarchaeota in Hydrothermal Sediment.</title>
        <authorList>
            <person name="Zhou Z."/>
            <person name="Liu Y."/>
            <person name="Xu W."/>
            <person name="Pan J."/>
            <person name="Luo Z.H."/>
            <person name="Li M."/>
        </authorList>
    </citation>
    <scope>NUCLEOTIDE SEQUENCE [LARGE SCALE GENOMIC DNA]</scope>
    <source>
        <strain evidence="3">SpSt-456</strain>
    </source>
</reference>
<comment type="caution">
    <text evidence="3">The sequence shown here is derived from an EMBL/GenBank/DDBJ whole genome shotgun (WGS) entry which is preliminary data.</text>
</comment>
<feature type="domain" description="Pyruvate/ketoisovalerate oxidoreductase catalytic" evidence="2">
    <location>
        <begin position="15"/>
        <end position="185"/>
    </location>
</feature>
<accession>A0A832EK65</accession>
<dbReference type="InterPro" id="IPR051626">
    <property type="entry name" value="Oxidoreductase_gamma_subunit"/>
</dbReference>
<proteinExistence type="predicted"/>
<dbReference type="NCBIfam" id="TIGR02175">
    <property type="entry name" value="PorC_KorC"/>
    <property type="match status" value="1"/>
</dbReference>
<dbReference type="PANTHER" id="PTHR43366">
    <property type="entry name" value="PYRUVATE SYNTHASE SUBUNIT PORC"/>
    <property type="match status" value="1"/>
</dbReference>